<evidence type="ECO:0000256" key="4">
    <source>
        <dbReference type="ARBA" id="ARBA00022723"/>
    </source>
</evidence>
<dbReference type="InterPro" id="IPR032466">
    <property type="entry name" value="Metal_Hydrolase"/>
</dbReference>
<dbReference type="PANTHER" id="PTHR43668:SF4">
    <property type="entry name" value="ALLANTOINASE"/>
    <property type="match status" value="1"/>
</dbReference>
<dbReference type="Gene3D" id="2.30.40.10">
    <property type="entry name" value="Urease, subunit C, domain 1"/>
    <property type="match status" value="1"/>
</dbReference>
<evidence type="ECO:0000313" key="8">
    <source>
        <dbReference type="Proteomes" id="UP000823637"/>
    </source>
</evidence>
<evidence type="ECO:0000256" key="3">
    <source>
        <dbReference type="ARBA" id="ARBA00010286"/>
    </source>
</evidence>
<feature type="domain" description="Amidohydrolase-related" evidence="6">
    <location>
        <begin position="53"/>
        <end position="423"/>
    </location>
</feature>
<sequence>MYLIYNAHVVNEGRVFKGSVLVDGDSIEAIYKKEPPKDIMEKSEVIDASDCWLLPGVIDDHVHFRDPGNGESGDFHTESRAAVAGGVTSVMDMPNTNPPTIDLKSWENKMSMAATKSMCNFSCYIAATDDNLPQLLSADASRLCGVKFFMGTTTGSMALKNAGSVDRLFREVKLPIAVHAEDDEIIKKNIEHYKNLYKDKIPVNCHSGIRSEDACFRASAKAVDMALKYGTRLHLAHVSTQKELALFKNVPVDNKSITCEVCVHYLLFSSNDYEIYGTKIKCNPAIKSENDRKSLLAALATDKIDVVATDHAPHTWEAKQGDALTAASGMPGVQFSLPLMLELAKKGETGVETVVEKMCHNPAKLFGIEKRGFIRKGFKADLVIVARNKHWSLTKDKILSKCGWSPYENRSFTTQVQYTFVNGIPVFKNGEFNETARGQELSFVR</sequence>
<dbReference type="SUPFAM" id="SSF51556">
    <property type="entry name" value="Metallo-dependent hydrolases"/>
    <property type="match status" value="1"/>
</dbReference>
<evidence type="ECO:0000256" key="1">
    <source>
        <dbReference type="ARBA" id="ARBA00001947"/>
    </source>
</evidence>
<dbReference type="AlphaFoldDB" id="A0A9D9EHB5"/>
<reference evidence="7" key="1">
    <citation type="submission" date="2020-10" db="EMBL/GenBank/DDBJ databases">
        <authorList>
            <person name="Gilroy R."/>
        </authorList>
    </citation>
    <scope>NUCLEOTIDE SEQUENCE</scope>
    <source>
        <strain evidence="7">D3-1215</strain>
    </source>
</reference>
<dbReference type="EC" id="3.5.2.3" evidence="7"/>
<organism evidence="7 8">
    <name type="scientific">Candidatus Enterocola intestinipullorum</name>
    <dbReference type="NCBI Taxonomy" id="2840783"/>
    <lineage>
        <taxon>Bacteria</taxon>
        <taxon>Pseudomonadati</taxon>
        <taxon>Bacteroidota</taxon>
        <taxon>Bacteroidia</taxon>
        <taxon>Bacteroidales</taxon>
        <taxon>Candidatus Enterocola</taxon>
    </lineage>
</organism>
<dbReference type="GO" id="GO:0004151">
    <property type="term" value="F:dihydroorotase activity"/>
    <property type="evidence" value="ECO:0007669"/>
    <property type="project" value="UniProtKB-EC"/>
</dbReference>
<gene>
    <name evidence="7" type="ORF">IAC32_01320</name>
</gene>
<dbReference type="EMBL" id="JADIMR010000019">
    <property type="protein sequence ID" value="MBO8446375.1"/>
    <property type="molecule type" value="Genomic_DNA"/>
</dbReference>
<dbReference type="InterPro" id="IPR011059">
    <property type="entry name" value="Metal-dep_hydrolase_composite"/>
</dbReference>
<dbReference type="PROSITE" id="PS00483">
    <property type="entry name" value="DIHYDROOROTASE_2"/>
    <property type="match status" value="1"/>
</dbReference>
<dbReference type="SUPFAM" id="SSF51338">
    <property type="entry name" value="Composite domain of metallo-dependent hydrolases"/>
    <property type="match status" value="1"/>
</dbReference>
<dbReference type="GO" id="GO:0046872">
    <property type="term" value="F:metal ion binding"/>
    <property type="evidence" value="ECO:0007669"/>
    <property type="project" value="UniProtKB-KW"/>
</dbReference>
<name>A0A9D9EHB5_9BACT</name>
<comment type="function">
    <text evidence="2">Catalyzes the reversible cyclization of carbamoyl aspartate to dihydroorotate.</text>
</comment>
<dbReference type="CDD" id="cd01318">
    <property type="entry name" value="DHOase_IIb"/>
    <property type="match status" value="1"/>
</dbReference>
<keyword evidence="5 7" id="KW-0378">Hydrolase</keyword>
<dbReference type="NCBIfam" id="NF006688">
    <property type="entry name" value="PRK09236.1"/>
    <property type="match status" value="1"/>
</dbReference>
<dbReference type="Gene3D" id="3.20.20.140">
    <property type="entry name" value="Metal-dependent hydrolases"/>
    <property type="match status" value="1"/>
</dbReference>
<dbReference type="GO" id="GO:0006145">
    <property type="term" value="P:purine nucleobase catabolic process"/>
    <property type="evidence" value="ECO:0007669"/>
    <property type="project" value="TreeGrafter"/>
</dbReference>
<reference evidence="7" key="2">
    <citation type="journal article" date="2021" name="PeerJ">
        <title>Extensive microbial diversity within the chicken gut microbiome revealed by metagenomics and culture.</title>
        <authorList>
            <person name="Gilroy R."/>
            <person name="Ravi A."/>
            <person name="Getino M."/>
            <person name="Pursley I."/>
            <person name="Horton D.L."/>
            <person name="Alikhan N.F."/>
            <person name="Baker D."/>
            <person name="Gharbi K."/>
            <person name="Hall N."/>
            <person name="Watson M."/>
            <person name="Adriaenssens E.M."/>
            <person name="Foster-Nyarko E."/>
            <person name="Jarju S."/>
            <person name="Secka A."/>
            <person name="Antonio M."/>
            <person name="Oren A."/>
            <person name="Chaudhuri R.R."/>
            <person name="La Ragione R."/>
            <person name="Hildebrand F."/>
            <person name="Pallen M.J."/>
        </authorList>
    </citation>
    <scope>NUCLEOTIDE SEQUENCE</scope>
    <source>
        <strain evidence="7">D3-1215</strain>
    </source>
</reference>
<dbReference type="Proteomes" id="UP000823637">
    <property type="component" value="Unassembled WGS sequence"/>
</dbReference>
<dbReference type="NCBIfam" id="TIGR00857">
    <property type="entry name" value="pyrC_multi"/>
    <property type="match status" value="1"/>
</dbReference>
<comment type="caution">
    <text evidence="7">The sequence shown here is derived from an EMBL/GenBank/DDBJ whole genome shotgun (WGS) entry which is preliminary data.</text>
</comment>
<comment type="cofactor">
    <cofactor evidence="1">
        <name>Zn(2+)</name>
        <dbReference type="ChEBI" id="CHEBI:29105"/>
    </cofactor>
</comment>
<dbReference type="InterPro" id="IPR050138">
    <property type="entry name" value="DHOase/Allantoinase_Hydrolase"/>
</dbReference>
<dbReference type="GO" id="GO:0005737">
    <property type="term" value="C:cytoplasm"/>
    <property type="evidence" value="ECO:0007669"/>
    <property type="project" value="TreeGrafter"/>
</dbReference>
<evidence type="ECO:0000313" key="7">
    <source>
        <dbReference type="EMBL" id="MBO8446375.1"/>
    </source>
</evidence>
<evidence type="ECO:0000259" key="6">
    <source>
        <dbReference type="Pfam" id="PF01979"/>
    </source>
</evidence>
<proteinExistence type="inferred from homology"/>
<dbReference type="GO" id="GO:0004038">
    <property type="term" value="F:allantoinase activity"/>
    <property type="evidence" value="ECO:0007669"/>
    <property type="project" value="TreeGrafter"/>
</dbReference>
<dbReference type="InterPro" id="IPR002195">
    <property type="entry name" value="Dihydroorotase_CS"/>
</dbReference>
<comment type="similarity">
    <text evidence="3">Belongs to the metallo-dependent hydrolases superfamily. DHOase family. Class I DHOase subfamily.</text>
</comment>
<evidence type="ECO:0000256" key="5">
    <source>
        <dbReference type="ARBA" id="ARBA00022801"/>
    </source>
</evidence>
<dbReference type="InterPro" id="IPR006680">
    <property type="entry name" value="Amidohydro-rel"/>
</dbReference>
<dbReference type="PANTHER" id="PTHR43668">
    <property type="entry name" value="ALLANTOINASE"/>
    <property type="match status" value="1"/>
</dbReference>
<evidence type="ECO:0000256" key="2">
    <source>
        <dbReference type="ARBA" id="ARBA00002368"/>
    </source>
</evidence>
<accession>A0A9D9EHB5</accession>
<dbReference type="Pfam" id="PF01979">
    <property type="entry name" value="Amidohydro_1"/>
    <property type="match status" value="1"/>
</dbReference>
<keyword evidence="4" id="KW-0479">Metal-binding</keyword>
<protein>
    <submittedName>
        <fullName evidence="7">Dihydroorotase</fullName>
        <ecNumber evidence="7">3.5.2.3</ecNumber>
    </submittedName>
</protein>